<reference evidence="1" key="1">
    <citation type="submission" date="2023-07" db="EMBL/GenBank/DDBJ databases">
        <title>Black Yeasts Isolated from many extreme environments.</title>
        <authorList>
            <person name="Coleine C."/>
            <person name="Stajich J.E."/>
            <person name="Selbmann L."/>
        </authorList>
    </citation>
    <scope>NUCLEOTIDE SEQUENCE</scope>
    <source>
        <strain evidence="1">CCFEE 5714</strain>
    </source>
</reference>
<accession>A0ACC3MZL3</accession>
<evidence type="ECO:0000313" key="1">
    <source>
        <dbReference type="EMBL" id="KAK3707131.1"/>
    </source>
</evidence>
<comment type="caution">
    <text evidence="1">The sequence shown here is derived from an EMBL/GenBank/DDBJ whole genome shotgun (WGS) entry which is preliminary data.</text>
</comment>
<sequence length="139" mass="15895">MAENSNKASKGKRGSKKRKAASPVEDDDDNITVAMAPKEAELTQEQEQARREDLELLRTHFDMNSFEATRRAELFNDKMIEVCRTRKWTPKPAISGKDFTTRVRDLLKEGITREALEEQRFPKKEPATLSKKKKGSRSG</sequence>
<dbReference type="Proteomes" id="UP001281147">
    <property type="component" value="Unassembled WGS sequence"/>
</dbReference>
<dbReference type="EMBL" id="JAUTXU010000113">
    <property type="protein sequence ID" value="KAK3707131.1"/>
    <property type="molecule type" value="Genomic_DNA"/>
</dbReference>
<evidence type="ECO:0000313" key="2">
    <source>
        <dbReference type="Proteomes" id="UP001281147"/>
    </source>
</evidence>
<proteinExistence type="predicted"/>
<keyword evidence="2" id="KW-1185">Reference proteome</keyword>
<organism evidence="1 2">
    <name type="scientific">Vermiconidia calcicola</name>
    <dbReference type="NCBI Taxonomy" id="1690605"/>
    <lineage>
        <taxon>Eukaryota</taxon>
        <taxon>Fungi</taxon>
        <taxon>Dikarya</taxon>
        <taxon>Ascomycota</taxon>
        <taxon>Pezizomycotina</taxon>
        <taxon>Dothideomycetes</taxon>
        <taxon>Dothideomycetidae</taxon>
        <taxon>Mycosphaerellales</taxon>
        <taxon>Extremaceae</taxon>
        <taxon>Vermiconidia</taxon>
    </lineage>
</organism>
<gene>
    <name evidence="1" type="ORF">LTR37_012300</name>
</gene>
<protein>
    <submittedName>
        <fullName evidence="1">Uncharacterized protein</fullName>
    </submittedName>
</protein>
<name>A0ACC3MZL3_9PEZI</name>